<dbReference type="InterPro" id="IPR039420">
    <property type="entry name" value="WalR-like"/>
</dbReference>
<sequence>MTSASQQRTRVLVVDDHPAIREALVWMIQNAPDLALSGEAGTADEGFTLIQRDVPDVVVVDVAMPDTHGLDFVRSLLSVYPDLGVVVYSIYDEMIYAERALRAGALGYVMKRESSAVVREAIRSVARGEAYLSRAMSSRILTRASGKPGKASGPLTDLLTDREIEVLQLLGEGGDLDEIASRLHVSRKTVETHRRHVKEKLELNSISELLVFAVRWTDT</sequence>
<dbReference type="SUPFAM" id="SSF46894">
    <property type="entry name" value="C-terminal effector domain of the bipartite response regulators"/>
    <property type="match status" value="1"/>
</dbReference>
<dbReference type="SMART" id="SM00448">
    <property type="entry name" value="REC"/>
    <property type="match status" value="1"/>
</dbReference>
<dbReference type="CDD" id="cd17535">
    <property type="entry name" value="REC_NarL-like"/>
    <property type="match status" value="1"/>
</dbReference>
<feature type="modified residue" description="4-aspartylphosphate" evidence="3">
    <location>
        <position position="61"/>
    </location>
</feature>
<accession>A0A271IY09</accession>
<dbReference type="PANTHER" id="PTHR43214:SF43">
    <property type="entry name" value="TWO-COMPONENT RESPONSE REGULATOR"/>
    <property type="match status" value="1"/>
</dbReference>
<dbReference type="SMART" id="SM00421">
    <property type="entry name" value="HTH_LUXR"/>
    <property type="match status" value="1"/>
</dbReference>
<evidence type="ECO:0000256" key="2">
    <source>
        <dbReference type="ARBA" id="ARBA00023125"/>
    </source>
</evidence>
<dbReference type="SUPFAM" id="SSF52172">
    <property type="entry name" value="CheY-like"/>
    <property type="match status" value="1"/>
</dbReference>
<evidence type="ECO:0000313" key="6">
    <source>
        <dbReference type="EMBL" id="PAP75967.1"/>
    </source>
</evidence>
<organism evidence="6 7">
    <name type="scientific">Rubrivirga marina</name>
    <dbReference type="NCBI Taxonomy" id="1196024"/>
    <lineage>
        <taxon>Bacteria</taxon>
        <taxon>Pseudomonadati</taxon>
        <taxon>Rhodothermota</taxon>
        <taxon>Rhodothermia</taxon>
        <taxon>Rhodothermales</taxon>
        <taxon>Rubricoccaceae</taxon>
        <taxon>Rubrivirga</taxon>
    </lineage>
</organism>
<name>A0A271IY09_9BACT</name>
<feature type="domain" description="HTH luxR-type" evidence="4">
    <location>
        <begin position="152"/>
        <end position="217"/>
    </location>
</feature>
<comment type="caution">
    <text evidence="6">The sequence shown here is derived from an EMBL/GenBank/DDBJ whole genome shotgun (WGS) entry which is preliminary data.</text>
</comment>
<dbReference type="RefSeq" id="WP_218830413.1">
    <property type="nucleotide sequence ID" value="NZ_MQWD01000001.1"/>
</dbReference>
<proteinExistence type="predicted"/>
<dbReference type="CDD" id="cd06170">
    <property type="entry name" value="LuxR_C_like"/>
    <property type="match status" value="1"/>
</dbReference>
<evidence type="ECO:0000256" key="1">
    <source>
        <dbReference type="ARBA" id="ARBA00022553"/>
    </source>
</evidence>
<keyword evidence="1 3" id="KW-0597">Phosphoprotein</keyword>
<dbReference type="PANTHER" id="PTHR43214">
    <property type="entry name" value="TWO-COMPONENT RESPONSE REGULATOR"/>
    <property type="match status" value="1"/>
</dbReference>
<dbReference type="GO" id="GO:0006355">
    <property type="term" value="P:regulation of DNA-templated transcription"/>
    <property type="evidence" value="ECO:0007669"/>
    <property type="project" value="InterPro"/>
</dbReference>
<dbReference type="PROSITE" id="PS50043">
    <property type="entry name" value="HTH_LUXR_2"/>
    <property type="match status" value="1"/>
</dbReference>
<evidence type="ECO:0000313" key="7">
    <source>
        <dbReference type="Proteomes" id="UP000216339"/>
    </source>
</evidence>
<dbReference type="Pfam" id="PF00196">
    <property type="entry name" value="GerE"/>
    <property type="match status" value="1"/>
</dbReference>
<dbReference type="GO" id="GO:0000160">
    <property type="term" value="P:phosphorelay signal transduction system"/>
    <property type="evidence" value="ECO:0007669"/>
    <property type="project" value="InterPro"/>
</dbReference>
<dbReference type="InterPro" id="IPR011006">
    <property type="entry name" value="CheY-like_superfamily"/>
</dbReference>
<dbReference type="AlphaFoldDB" id="A0A271IY09"/>
<keyword evidence="2 6" id="KW-0238">DNA-binding</keyword>
<protein>
    <submittedName>
        <fullName evidence="6">DNA-binding response regulator</fullName>
    </submittedName>
</protein>
<evidence type="ECO:0000259" key="5">
    <source>
        <dbReference type="PROSITE" id="PS50110"/>
    </source>
</evidence>
<reference evidence="6 7" key="1">
    <citation type="submission" date="2016-11" db="EMBL/GenBank/DDBJ databases">
        <title>Study of marine rhodopsin-containing bacteria.</title>
        <authorList>
            <person name="Yoshizawa S."/>
            <person name="Kumagai Y."/>
            <person name="Kogure K."/>
        </authorList>
    </citation>
    <scope>NUCLEOTIDE SEQUENCE [LARGE SCALE GENOMIC DNA]</scope>
    <source>
        <strain evidence="6 7">SAORIC-28</strain>
    </source>
</reference>
<dbReference type="InterPro" id="IPR058245">
    <property type="entry name" value="NreC/VraR/RcsB-like_REC"/>
</dbReference>
<dbReference type="Pfam" id="PF00072">
    <property type="entry name" value="Response_reg"/>
    <property type="match status" value="1"/>
</dbReference>
<dbReference type="InterPro" id="IPR000792">
    <property type="entry name" value="Tscrpt_reg_LuxR_C"/>
</dbReference>
<feature type="domain" description="Response regulatory" evidence="5">
    <location>
        <begin position="10"/>
        <end position="126"/>
    </location>
</feature>
<dbReference type="GO" id="GO:0003677">
    <property type="term" value="F:DNA binding"/>
    <property type="evidence" value="ECO:0007669"/>
    <property type="project" value="UniProtKB-KW"/>
</dbReference>
<evidence type="ECO:0000256" key="3">
    <source>
        <dbReference type="PROSITE-ProRule" id="PRU00169"/>
    </source>
</evidence>
<dbReference type="Gene3D" id="3.40.50.2300">
    <property type="match status" value="1"/>
</dbReference>
<gene>
    <name evidence="6" type="ORF">BSZ37_05690</name>
</gene>
<evidence type="ECO:0000259" key="4">
    <source>
        <dbReference type="PROSITE" id="PS50043"/>
    </source>
</evidence>
<dbReference type="InterPro" id="IPR001789">
    <property type="entry name" value="Sig_transdc_resp-reg_receiver"/>
</dbReference>
<dbReference type="InterPro" id="IPR016032">
    <property type="entry name" value="Sig_transdc_resp-reg_C-effctor"/>
</dbReference>
<dbReference type="Proteomes" id="UP000216339">
    <property type="component" value="Unassembled WGS sequence"/>
</dbReference>
<dbReference type="PROSITE" id="PS50110">
    <property type="entry name" value="RESPONSE_REGULATORY"/>
    <property type="match status" value="1"/>
</dbReference>
<dbReference type="PRINTS" id="PR00038">
    <property type="entry name" value="HTHLUXR"/>
</dbReference>
<keyword evidence="7" id="KW-1185">Reference proteome</keyword>
<dbReference type="EMBL" id="MQWD01000001">
    <property type="protein sequence ID" value="PAP75967.1"/>
    <property type="molecule type" value="Genomic_DNA"/>
</dbReference>